<evidence type="ECO:0000256" key="4">
    <source>
        <dbReference type="ARBA" id="ARBA00022679"/>
    </source>
</evidence>
<dbReference type="Proteomes" id="UP000256977">
    <property type="component" value="Unassembled WGS sequence"/>
</dbReference>
<dbReference type="InterPro" id="IPR010559">
    <property type="entry name" value="Sig_transdc_His_kin_internal"/>
</dbReference>
<keyword evidence="10" id="KW-1185">Reference proteome</keyword>
<name>A0A3D9IUL7_9BACL</name>
<evidence type="ECO:0000313" key="10">
    <source>
        <dbReference type="Proteomes" id="UP000256977"/>
    </source>
</evidence>
<accession>A0A3D9IUL7</accession>
<dbReference type="InterPro" id="IPR003594">
    <property type="entry name" value="HATPase_dom"/>
</dbReference>
<dbReference type="SUPFAM" id="SSF158472">
    <property type="entry name" value="HAMP domain-like"/>
    <property type="match status" value="1"/>
</dbReference>
<dbReference type="Pfam" id="PF06580">
    <property type="entry name" value="His_kinase"/>
    <property type="match status" value="1"/>
</dbReference>
<evidence type="ECO:0000256" key="5">
    <source>
        <dbReference type="ARBA" id="ARBA00022777"/>
    </source>
</evidence>
<dbReference type="Gene3D" id="3.30.565.10">
    <property type="entry name" value="Histidine kinase-like ATPase, C-terminal domain"/>
    <property type="match status" value="1"/>
</dbReference>
<feature type="transmembrane region" description="Helical" evidence="7">
    <location>
        <begin position="312"/>
        <end position="335"/>
    </location>
</feature>
<evidence type="ECO:0000256" key="2">
    <source>
        <dbReference type="ARBA" id="ARBA00022475"/>
    </source>
</evidence>
<dbReference type="InterPro" id="IPR003660">
    <property type="entry name" value="HAMP_dom"/>
</dbReference>
<keyword evidence="7" id="KW-1133">Transmembrane helix</keyword>
<dbReference type="EMBL" id="QRDZ01000019">
    <property type="protein sequence ID" value="RED65385.1"/>
    <property type="molecule type" value="Genomic_DNA"/>
</dbReference>
<keyword evidence="7" id="KW-0812">Transmembrane</keyword>
<evidence type="ECO:0000256" key="6">
    <source>
        <dbReference type="ARBA" id="ARBA00023136"/>
    </source>
</evidence>
<evidence type="ECO:0000256" key="3">
    <source>
        <dbReference type="ARBA" id="ARBA00022553"/>
    </source>
</evidence>
<keyword evidence="5 9" id="KW-0418">Kinase</keyword>
<reference evidence="9 10" key="1">
    <citation type="submission" date="2018-07" db="EMBL/GenBank/DDBJ databases">
        <title>Genomic Encyclopedia of Type Strains, Phase III (KMG-III): the genomes of soil and plant-associated and newly described type strains.</title>
        <authorList>
            <person name="Whitman W."/>
        </authorList>
    </citation>
    <scope>NUCLEOTIDE SEQUENCE [LARGE SCALE GENOMIC DNA]</scope>
    <source>
        <strain evidence="9 10">CECT 7287</strain>
    </source>
</reference>
<dbReference type="SUPFAM" id="SSF55874">
    <property type="entry name" value="ATPase domain of HSP90 chaperone/DNA topoisomerase II/histidine kinase"/>
    <property type="match status" value="1"/>
</dbReference>
<dbReference type="GO" id="GO:0000155">
    <property type="term" value="F:phosphorelay sensor kinase activity"/>
    <property type="evidence" value="ECO:0007669"/>
    <property type="project" value="InterPro"/>
</dbReference>
<dbReference type="GO" id="GO:0005886">
    <property type="term" value="C:plasma membrane"/>
    <property type="evidence" value="ECO:0007669"/>
    <property type="project" value="UniProtKB-SubCell"/>
</dbReference>
<sequence>MKLGKLYRNYIRNHLFVKVILVFAVIVNATIITFSVLLYRLMSASVVEGELNNQKQAMDRVNRYIEQKYDWLQGVVSELYRNDALASNASYFLKHTYPDYVQHMLEQNYEGGGSTDVLNYLSRRRETDPDIQNVILYSSQKQTMYVYDANGMGRLYDVNATRSYIPEIMAAEGTAAFAPNVWIRKTIGQWNSQLYGIRARLNDKNSLENIGELHVYFDAGMVNRVLEQNRIPFKGTILVLTPEGRVMMDTSNRYYDADFPYMEQLRSLNTIETLDEPSYISALSQNKAGYVVVGISPVDEVVQAYAGLKRTIILIAMICIAVAIVIPSLVIASVARRANQIVLFMKKVEGGNLTARLQDPREDELGQISHSFNEMLDELNRRIDREYKAEIRMKQTELSALQARIKPHFLYNTLEVIRMRAMSRGAEDVAEMIYSLAALFRNSVSASPDCALREELEMCRLYLELFRIRYKDKFTYSIECEPELAGIVIFKLLLQPLAENYVLHGLDPERKDNVLEIRVFGDGGRIVAQLRDNGKGIEPNKLKAIVGGLETPEAAEGESFGLRSVNERLKLAYGPSYGVDIESKPGEGTTVTAVWPLEKKGAESDDV</sequence>
<evidence type="ECO:0000256" key="7">
    <source>
        <dbReference type="SAM" id="Phobius"/>
    </source>
</evidence>
<evidence type="ECO:0000313" key="9">
    <source>
        <dbReference type="EMBL" id="RED65385.1"/>
    </source>
</evidence>
<dbReference type="CDD" id="cd06225">
    <property type="entry name" value="HAMP"/>
    <property type="match status" value="1"/>
</dbReference>
<dbReference type="PROSITE" id="PS50885">
    <property type="entry name" value="HAMP"/>
    <property type="match status" value="1"/>
</dbReference>
<dbReference type="Gene3D" id="6.10.340.10">
    <property type="match status" value="1"/>
</dbReference>
<dbReference type="Pfam" id="PF00672">
    <property type="entry name" value="HAMP"/>
    <property type="match status" value="1"/>
</dbReference>
<dbReference type="AlphaFoldDB" id="A0A3D9IUL7"/>
<feature type="transmembrane region" description="Helical" evidence="7">
    <location>
        <begin position="20"/>
        <end position="42"/>
    </location>
</feature>
<dbReference type="RefSeq" id="WP_116062796.1">
    <property type="nucleotide sequence ID" value="NZ_QRDZ01000019.1"/>
</dbReference>
<evidence type="ECO:0000259" key="8">
    <source>
        <dbReference type="PROSITE" id="PS50885"/>
    </source>
</evidence>
<evidence type="ECO:0000256" key="1">
    <source>
        <dbReference type="ARBA" id="ARBA00004651"/>
    </source>
</evidence>
<comment type="subcellular location">
    <subcellularLocation>
        <location evidence="1">Cell membrane</location>
        <topology evidence="1">Multi-pass membrane protein</topology>
    </subcellularLocation>
</comment>
<dbReference type="OrthoDB" id="9776552at2"/>
<keyword evidence="2" id="KW-1003">Cell membrane</keyword>
<dbReference type="PANTHER" id="PTHR34220:SF7">
    <property type="entry name" value="SENSOR HISTIDINE KINASE YPDA"/>
    <property type="match status" value="1"/>
</dbReference>
<protein>
    <submittedName>
        <fullName evidence="9">Two-component system sensor histidine kinase YesM</fullName>
    </submittedName>
</protein>
<feature type="domain" description="HAMP" evidence="8">
    <location>
        <begin position="332"/>
        <end position="384"/>
    </location>
</feature>
<keyword evidence="4" id="KW-0808">Transferase</keyword>
<dbReference type="SMART" id="SM00304">
    <property type="entry name" value="HAMP"/>
    <property type="match status" value="1"/>
</dbReference>
<gene>
    <name evidence="9" type="ORF">DFP98_11916</name>
</gene>
<comment type="caution">
    <text evidence="9">The sequence shown here is derived from an EMBL/GenBank/DDBJ whole genome shotgun (WGS) entry which is preliminary data.</text>
</comment>
<dbReference type="InterPro" id="IPR036890">
    <property type="entry name" value="HATPase_C_sf"/>
</dbReference>
<dbReference type="PANTHER" id="PTHR34220">
    <property type="entry name" value="SENSOR HISTIDINE KINASE YPDA"/>
    <property type="match status" value="1"/>
</dbReference>
<dbReference type="InterPro" id="IPR050640">
    <property type="entry name" value="Bact_2-comp_sensor_kinase"/>
</dbReference>
<proteinExistence type="predicted"/>
<keyword evidence="6 7" id="KW-0472">Membrane</keyword>
<organism evidence="9 10">
    <name type="scientific">Cohnella phaseoli</name>
    <dbReference type="NCBI Taxonomy" id="456490"/>
    <lineage>
        <taxon>Bacteria</taxon>
        <taxon>Bacillati</taxon>
        <taxon>Bacillota</taxon>
        <taxon>Bacilli</taxon>
        <taxon>Bacillales</taxon>
        <taxon>Paenibacillaceae</taxon>
        <taxon>Cohnella</taxon>
    </lineage>
</organism>
<keyword evidence="3" id="KW-0597">Phosphoprotein</keyword>
<dbReference type="Pfam" id="PF02518">
    <property type="entry name" value="HATPase_c"/>
    <property type="match status" value="1"/>
</dbReference>